<protein>
    <recommendedName>
        <fullName evidence="3">Probable chemoreceptor glutamine deamidase CheD</fullName>
        <ecNumber evidence="3">3.5.1.44</ecNumber>
    </recommendedName>
</protein>
<evidence type="ECO:0000256" key="2">
    <source>
        <dbReference type="ARBA" id="ARBA00022801"/>
    </source>
</evidence>
<keyword evidence="1 3" id="KW-0145">Chemotaxis</keyword>
<dbReference type="RefSeq" id="WP_192030619.1">
    <property type="nucleotide sequence ID" value="NZ_JACYTR010000043.1"/>
</dbReference>
<keyword evidence="5" id="KW-1185">Reference proteome</keyword>
<accession>A0AAW3ZPV8</accession>
<comment type="caution">
    <text evidence="4">The sequence shown here is derived from an EMBL/GenBank/DDBJ whole genome shotgun (WGS) entry which is preliminary data.</text>
</comment>
<evidence type="ECO:0000313" key="4">
    <source>
        <dbReference type="EMBL" id="MBD8527199.1"/>
    </source>
</evidence>
<dbReference type="PANTHER" id="PTHR35147:SF3">
    <property type="entry name" value="CHEMORECEPTOR GLUTAMINE DEAMIDASE CHED 1-RELATED"/>
    <property type="match status" value="1"/>
</dbReference>
<dbReference type="SUPFAM" id="SSF64438">
    <property type="entry name" value="CNF1/YfiH-like putative cysteine hydrolases"/>
    <property type="match status" value="1"/>
</dbReference>
<dbReference type="CDD" id="cd16352">
    <property type="entry name" value="CheD"/>
    <property type="match status" value="1"/>
</dbReference>
<proteinExistence type="inferred from homology"/>
<dbReference type="InterPro" id="IPR011324">
    <property type="entry name" value="Cytotoxic_necrot_fac-like_cat"/>
</dbReference>
<reference evidence="4 5" key="1">
    <citation type="submission" date="2020-09" db="EMBL/GenBank/DDBJ databases">
        <title>Pseudoxanthomonas sp. CAU 1598 isolated from sand of Yaerae Beach.</title>
        <authorList>
            <person name="Kim W."/>
        </authorList>
    </citation>
    <scope>NUCLEOTIDE SEQUENCE [LARGE SCALE GENOMIC DNA]</scope>
    <source>
        <strain evidence="4 5">CAU 1598</strain>
    </source>
</reference>
<sequence>MTVLARQPVEPFAAVPFQPGRAHQLGPGDWMVGQGSGTVETLLGSCICLTLWHPNTRLGAACHIMLPEPGPHAEQDDPRYAPAAVSHMLRELRRRGANPRQCQAKLFGGGKMFHCSGPDIGQRNIDAVLDLLQQQGMAVAAQCVGRAGYRRVRFDLSSGAVEQRFDSLRSIADSFSSEPGRS</sequence>
<dbReference type="InterPro" id="IPR038592">
    <property type="entry name" value="CheD-like_sf"/>
</dbReference>
<keyword evidence="2 3" id="KW-0378">Hydrolase</keyword>
<dbReference type="InterPro" id="IPR005659">
    <property type="entry name" value="Chemorcpt_Glu_NH3ase_CheD"/>
</dbReference>
<dbReference type="GO" id="GO:0006935">
    <property type="term" value="P:chemotaxis"/>
    <property type="evidence" value="ECO:0007669"/>
    <property type="project" value="UniProtKB-UniRule"/>
</dbReference>
<dbReference type="Proteomes" id="UP000613768">
    <property type="component" value="Unassembled WGS sequence"/>
</dbReference>
<organism evidence="4 5">
    <name type="scientific">Pseudomarimonas arenosa</name>
    <dbReference type="NCBI Taxonomy" id="2774145"/>
    <lineage>
        <taxon>Bacteria</taxon>
        <taxon>Pseudomonadati</taxon>
        <taxon>Pseudomonadota</taxon>
        <taxon>Gammaproteobacteria</taxon>
        <taxon>Lysobacterales</taxon>
        <taxon>Lysobacteraceae</taxon>
        <taxon>Pseudomarimonas</taxon>
    </lineage>
</organism>
<dbReference type="HAMAP" id="MF_01440">
    <property type="entry name" value="CheD"/>
    <property type="match status" value="1"/>
</dbReference>
<evidence type="ECO:0000313" key="5">
    <source>
        <dbReference type="Proteomes" id="UP000613768"/>
    </source>
</evidence>
<dbReference type="Gene3D" id="3.30.1330.200">
    <property type="match status" value="1"/>
</dbReference>
<dbReference type="GO" id="GO:0050568">
    <property type="term" value="F:protein-glutamine glutaminase activity"/>
    <property type="evidence" value="ECO:0007669"/>
    <property type="project" value="UniProtKB-UniRule"/>
</dbReference>
<name>A0AAW3ZPV8_9GAMM</name>
<dbReference type="EC" id="3.5.1.44" evidence="3"/>
<dbReference type="AlphaFoldDB" id="A0AAW3ZPV8"/>
<comment type="similarity">
    <text evidence="3">Belongs to the CheD family.</text>
</comment>
<comment type="catalytic activity">
    <reaction evidence="3">
        <text>L-glutaminyl-[protein] + H2O = L-glutamyl-[protein] + NH4(+)</text>
        <dbReference type="Rhea" id="RHEA:16441"/>
        <dbReference type="Rhea" id="RHEA-COMP:10207"/>
        <dbReference type="Rhea" id="RHEA-COMP:10208"/>
        <dbReference type="ChEBI" id="CHEBI:15377"/>
        <dbReference type="ChEBI" id="CHEBI:28938"/>
        <dbReference type="ChEBI" id="CHEBI:29973"/>
        <dbReference type="ChEBI" id="CHEBI:30011"/>
        <dbReference type="EC" id="3.5.1.44"/>
    </reaction>
</comment>
<comment type="function">
    <text evidence="3">Probably deamidates glutamine residues to glutamate on methyl-accepting chemotaxis receptors (MCPs), playing an important role in chemotaxis.</text>
</comment>
<evidence type="ECO:0000256" key="1">
    <source>
        <dbReference type="ARBA" id="ARBA00022500"/>
    </source>
</evidence>
<evidence type="ECO:0000256" key="3">
    <source>
        <dbReference type="HAMAP-Rule" id="MF_01440"/>
    </source>
</evidence>
<dbReference type="PANTHER" id="PTHR35147">
    <property type="entry name" value="CHEMORECEPTOR GLUTAMINE DEAMIDASE CHED-RELATED"/>
    <property type="match status" value="1"/>
</dbReference>
<dbReference type="EMBL" id="JACYTR010000043">
    <property type="protein sequence ID" value="MBD8527199.1"/>
    <property type="molecule type" value="Genomic_DNA"/>
</dbReference>
<gene>
    <name evidence="3" type="primary">cheD</name>
    <name evidence="4" type="ORF">IFO71_15760</name>
</gene>
<dbReference type="Pfam" id="PF03975">
    <property type="entry name" value="CheD"/>
    <property type="match status" value="1"/>
</dbReference>